<organism evidence="2 3">
    <name type="scientific">Streptomyces aurantiacus</name>
    <dbReference type="NCBI Taxonomy" id="47760"/>
    <lineage>
        <taxon>Bacteria</taxon>
        <taxon>Bacillati</taxon>
        <taxon>Actinomycetota</taxon>
        <taxon>Actinomycetes</taxon>
        <taxon>Kitasatosporales</taxon>
        <taxon>Streptomycetaceae</taxon>
        <taxon>Streptomyces</taxon>
        <taxon>Streptomyces aurantiacus group</taxon>
    </lineage>
</organism>
<gene>
    <name evidence="2" type="ORF">GCM10017557_16990</name>
</gene>
<dbReference type="Proteomes" id="UP000516444">
    <property type="component" value="Chromosome"/>
</dbReference>
<dbReference type="AlphaFoldDB" id="A0A7G1NYP4"/>
<keyword evidence="3" id="KW-1185">Reference proteome</keyword>
<evidence type="ECO:0000313" key="2">
    <source>
        <dbReference type="EMBL" id="BCL26840.1"/>
    </source>
</evidence>
<evidence type="ECO:0000256" key="1">
    <source>
        <dbReference type="SAM" id="MobiDB-lite"/>
    </source>
</evidence>
<proteinExistence type="predicted"/>
<protein>
    <submittedName>
        <fullName evidence="2">Uncharacterized protein</fullName>
    </submittedName>
</protein>
<dbReference type="EMBL" id="AP023440">
    <property type="protein sequence ID" value="BCL26840.1"/>
    <property type="molecule type" value="Genomic_DNA"/>
</dbReference>
<accession>A0A7G1NYP4</accession>
<reference evidence="2 3" key="1">
    <citation type="journal article" date="2014" name="Int. J. Syst. Evol. Microbiol.">
        <title>Complete genome sequence of Corynebacterium casei LMG S-19264T (=DSM 44701T), isolated from a smear-ripened cheese.</title>
        <authorList>
            <consortium name="US DOE Joint Genome Institute (JGI-PGF)"/>
            <person name="Walter F."/>
            <person name="Albersmeier A."/>
            <person name="Kalinowski J."/>
            <person name="Ruckert C."/>
        </authorList>
    </citation>
    <scope>NUCLEOTIDE SEQUENCE [LARGE SCALE GENOMIC DNA]</scope>
    <source>
        <strain evidence="2 3">JCM 4677</strain>
    </source>
</reference>
<name>A0A7G1NYP4_9ACTN</name>
<feature type="region of interest" description="Disordered" evidence="1">
    <location>
        <begin position="1"/>
        <end position="60"/>
    </location>
</feature>
<dbReference type="KEGG" id="sgm:GCM10017557_16990"/>
<sequence length="60" mass="6093">MPAHGGIVADEDVAGDGAGLRGGDPGLAVQEIDQLSHQPRAPGQAVRVPPLPSFDNRQGP</sequence>
<evidence type="ECO:0000313" key="3">
    <source>
        <dbReference type="Proteomes" id="UP000516444"/>
    </source>
</evidence>
<feature type="compositionally biased region" description="Gly residues" evidence="1">
    <location>
        <begin position="16"/>
        <end position="25"/>
    </location>
</feature>